<dbReference type="EMBL" id="JAEQBW010000005">
    <property type="protein sequence ID" value="MBK6265809.1"/>
    <property type="molecule type" value="Genomic_DNA"/>
</dbReference>
<evidence type="ECO:0000313" key="2">
    <source>
        <dbReference type="Proteomes" id="UP000611723"/>
    </source>
</evidence>
<evidence type="ECO:0000313" key="1">
    <source>
        <dbReference type="EMBL" id="MBK6265809.1"/>
    </source>
</evidence>
<dbReference type="Proteomes" id="UP000611723">
    <property type="component" value="Unassembled WGS sequence"/>
</dbReference>
<keyword evidence="2" id="KW-1185">Reference proteome</keyword>
<organism evidence="1 2">
    <name type="scientific">Marivirga aurantiaca</name>
    <dbReference type="NCBI Taxonomy" id="2802615"/>
    <lineage>
        <taxon>Bacteria</taxon>
        <taxon>Pseudomonadati</taxon>
        <taxon>Bacteroidota</taxon>
        <taxon>Cytophagia</taxon>
        <taxon>Cytophagales</taxon>
        <taxon>Marivirgaceae</taxon>
        <taxon>Marivirga</taxon>
    </lineage>
</organism>
<protein>
    <recommendedName>
        <fullName evidence="3">Thiamine pyrophosphokinase</fullName>
    </recommendedName>
</protein>
<comment type="caution">
    <text evidence="1">The sequence shown here is derived from an EMBL/GenBank/DDBJ whole genome shotgun (WGS) entry which is preliminary data.</text>
</comment>
<dbReference type="AlphaFoldDB" id="A0A935C958"/>
<evidence type="ECO:0008006" key="3">
    <source>
        <dbReference type="Google" id="ProtNLM"/>
    </source>
</evidence>
<gene>
    <name evidence="1" type="ORF">JKA74_12265</name>
</gene>
<proteinExistence type="predicted"/>
<dbReference type="RefSeq" id="WP_201431487.1">
    <property type="nucleotide sequence ID" value="NZ_JAEQBW010000005.1"/>
</dbReference>
<reference evidence="1" key="1">
    <citation type="submission" date="2021-01" db="EMBL/GenBank/DDBJ databases">
        <title>Marivirga aurantiaca sp. nov., isolated from intertidal surface sediments.</title>
        <authorList>
            <person name="Zhang M."/>
        </authorList>
    </citation>
    <scope>NUCLEOTIDE SEQUENCE</scope>
    <source>
        <strain evidence="1">S37H4</strain>
    </source>
</reference>
<sequence length="195" mass="22560">MSSHHVIRDEQEPPVFILDIENQLDTIKELLGWSPSVWVLEEHAEWLMSQNVKVDGVLSIHPESHLRLTQQSGEYLIERYNENSLLKAIIQTLDAKAYTGVNIFCNTTQKDLIIQSSKELALSIPLSLFVDDKVTIIIFNTSFRKWYPRNQELKVLKGNVWETTNVKKLNGYYLVEEEGFFKLKTEKGPIILTEL</sequence>
<accession>A0A935C958</accession>
<name>A0A935C958_9BACT</name>